<dbReference type="AlphaFoldDB" id="A0A448V2X7"/>
<dbReference type="Proteomes" id="UP000269544">
    <property type="component" value="Chromosome"/>
</dbReference>
<dbReference type="Gene3D" id="3.40.190.10">
    <property type="entry name" value="Periplasmic binding protein-like II"/>
    <property type="match status" value="2"/>
</dbReference>
<evidence type="ECO:0000313" key="1">
    <source>
        <dbReference type="EMBL" id="VEJ36130.1"/>
    </source>
</evidence>
<reference evidence="1 2" key="1">
    <citation type="submission" date="2018-12" db="EMBL/GenBank/DDBJ databases">
        <authorList>
            <consortium name="Pathogen Informatics"/>
        </authorList>
    </citation>
    <scope>NUCLEOTIDE SEQUENCE [LARGE SCALE GENOMIC DNA]</scope>
    <source>
        <strain evidence="1 2">NCTC13079</strain>
    </source>
</reference>
<keyword evidence="2" id="KW-1185">Reference proteome</keyword>
<accession>A0A448V2X7</accession>
<dbReference type="EMBL" id="LR134523">
    <property type="protein sequence ID" value="VEJ36130.1"/>
    <property type="molecule type" value="Genomic_DNA"/>
</dbReference>
<dbReference type="Pfam" id="PF12974">
    <property type="entry name" value="Phosphonate-bd"/>
    <property type="match status" value="1"/>
</dbReference>
<proteinExistence type="predicted"/>
<evidence type="ECO:0000313" key="2">
    <source>
        <dbReference type="Proteomes" id="UP000269544"/>
    </source>
</evidence>
<dbReference type="PANTHER" id="PTHR35841:SF1">
    <property type="entry name" value="PHOSPHONATES-BINDING PERIPLASMIC PROTEIN"/>
    <property type="match status" value="1"/>
</dbReference>
<dbReference type="PANTHER" id="PTHR35841">
    <property type="entry name" value="PHOSPHONATES-BINDING PERIPLASMIC PROTEIN"/>
    <property type="match status" value="1"/>
</dbReference>
<dbReference type="OrthoDB" id="9776786at2"/>
<organism evidence="1 2">
    <name type="scientific">Aedoeadaptatus ivorii</name>
    <dbReference type="NCBI Taxonomy" id="54006"/>
    <lineage>
        <taxon>Bacteria</taxon>
        <taxon>Bacillati</taxon>
        <taxon>Bacillota</taxon>
        <taxon>Tissierellia</taxon>
        <taxon>Tissierellales</taxon>
        <taxon>Peptoniphilaceae</taxon>
        <taxon>Aedoeadaptatus</taxon>
    </lineage>
</organism>
<dbReference type="SUPFAM" id="SSF53850">
    <property type="entry name" value="Periplasmic binding protein-like II"/>
    <property type="match status" value="1"/>
</dbReference>
<name>A0A448V2X7_9FIRM</name>
<gene>
    <name evidence="1" type="ORF">NCTC13079_01327</name>
</gene>
<dbReference type="RefSeq" id="WP_126465992.1">
    <property type="nucleotide sequence ID" value="NZ_JAUSWF010000007.1"/>
</dbReference>
<protein>
    <submittedName>
        <fullName evidence="1">Phosphate/phosphite/phosphonate ABC transporters, periplasmic binding protein</fullName>
    </submittedName>
</protein>
<dbReference type="KEGG" id="piv:NCTC13079_01327"/>
<sequence length="277" mass="30951">MKTLKIGAVVYDPRVTVIWEMIEDFFKERGQEIEAVFFKDYRLQVDALVNGEIDGAWNSPLAHLDAHKRLEGKEKIGCMRDTDRDLHTCLLVRADSGIGTLEDLKGKTIAFGAVDSPQARLIPIEHLHRNGLEFEKDYVEKRFDIGVGLHGDHVGGEKDAAMALVAGEVDASFALAANYEAWTKDGSIDKNVVRVLDTTDPFDHCIFTFREGIDDEEIKAFDAILMEMDYGKEPDREILDLEGLKKWVEGRTDGYGPITAADAYLGGFVDAFNHEAL</sequence>